<name>A0A940Y6R6_9ACTN</name>
<sequence length="164" mass="18267">MAAFNKLDALRLTDDGDQLRAVLAMEQEMGRIRRAIRALPQGWRGQVRGWARNASTDLRALWQEERDRSPEGAPTFEDVATLVGLLRNHDGPAAPLNAAVQAGYLTSQDATKISTYAVTWAEEDDPRERVSRGLRPMQDALDAFVRKANRVLHPEESEEDSGEA</sequence>
<proteinExistence type="predicted"/>
<geneLocation type="plasmid" evidence="1">
    <name>p2</name>
</geneLocation>
<keyword evidence="2" id="KW-1185">Reference proteome</keyword>
<keyword evidence="1" id="KW-0614">Plasmid</keyword>
<accession>A0A940Y6R6</accession>
<reference evidence="1 2" key="1">
    <citation type="submission" date="2021-04" db="EMBL/GenBank/DDBJ databases">
        <authorList>
            <person name="Tang X."/>
            <person name="Zhou X."/>
            <person name="Chen X."/>
            <person name="Cernava T."/>
            <person name="Zhang C."/>
        </authorList>
    </citation>
    <scope>NUCLEOTIDE SEQUENCE [LARGE SCALE GENOMIC DNA]</scope>
    <source>
        <strain evidence="1 2">BH-SS-21</strain>
        <plasmid evidence="1">p2</plasmid>
    </source>
</reference>
<organism evidence="1 2">
    <name type="scientific">Streptomyces liliiviolaceus</name>
    <dbReference type="NCBI Taxonomy" id="2823109"/>
    <lineage>
        <taxon>Bacteria</taxon>
        <taxon>Bacillati</taxon>
        <taxon>Actinomycetota</taxon>
        <taxon>Actinomycetes</taxon>
        <taxon>Kitasatosporales</taxon>
        <taxon>Streptomycetaceae</taxon>
        <taxon>Streptomyces</taxon>
    </lineage>
</organism>
<gene>
    <name evidence="1" type="ORF">J8N05_46440</name>
</gene>
<evidence type="ECO:0000313" key="2">
    <source>
        <dbReference type="Proteomes" id="UP000677413"/>
    </source>
</evidence>
<dbReference type="Proteomes" id="UP000677413">
    <property type="component" value="Unassembled WGS sequence"/>
</dbReference>
<dbReference type="AlphaFoldDB" id="A0A940Y6R6"/>
<dbReference type="RefSeq" id="WP_210894475.1">
    <property type="nucleotide sequence ID" value="NZ_JAGPYQ010000003.1"/>
</dbReference>
<evidence type="ECO:0000313" key="1">
    <source>
        <dbReference type="EMBL" id="MBQ0855603.1"/>
    </source>
</evidence>
<dbReference type="EMBL" id="JAGPYQ010000003">
    <property type="protein sequence ID" value="MBQ0855603.1"/>
    <property type="molecule type" value="Genomic_DNA"/>
</dbReference>
<protein>
    <submittedName>
        <fullName evidence="1">Uncharacterized protein</fullName>
    </submittedName>
</protein>
<comment type="caution">
    <text evidence="1">The sequence shown here is derived from an EMBL/GenBank/DDBJ whole genome shotgun (WGS) entry which is preliminary data.</text>
</comment>